<dbReference type="InterPro" id="IPR011123">
    <property type="entry name" value="Y_Y_Y"/>
</dbReference>
<dbReference type="InterPro" id="IPR036097">
    <property type="entry name" value="HisK_dim/P_sf"/>
</dbReference>
<dbReference type="PANTHER" id="PTHR43547">
    <property type="entry name" value="TWO-COMPONENT HISTIDINE KINASE"/>
    <property type="match status" value="1"/>
</dbReference>
<name>A0A7K1SVR5_9SPHI</name>
<evidence type="ECO:0000256" key="3">
    <source>
        <dbReference type="ARBA" id="ARBA00022553"/>
    </source>
</evidence>
<dbReference type="InterPro" id="IPR015943">
    <property type="entry name" value="WD40/YVTN_repeat-like_dom_sf"/>
</dbReference>
<evidence type="ECO:0000259" key="14">
    <source>
        <dbReference type="PROSITE" id="PS50109"/>
    </source>
</evidence>
<keyword evidence="13" id="KW-0812">Transmembrane</keyword>
<evidence type="ECO:0000256" key="7">
    <source>
        <dbReference type="ARBA" id="ARBA00022840"/>
    </source>
</evidence>
<dbReference type="GO" id="GO:0005524">
    <property type="term" value="F:ATP binding"/>
    <property type="evidence" value="ECO:0007669"/>
    <property type="project" value="UniProtKB-KW"/>
</dbReference>
<feature type="domain" description="Response regulatory" evidence="15">
    <location>
        <begin position="1289"/>
        <end position="1404"/>
    </location>
</feature>
<evidence type="ECO:0000256" key="1">
    <source>
        <dbReference type="ARBA" id="ARBA00000085"/>
    </source>
</evidence>
<dbReference type="CDD" id="cd00082">
    <property type="entry name" value="HisKA"/>
    <property type="match status" value="1"/>
</dbReference>
<dbReference type="InterPro" id="IPR004358">
    <property type="entry name" value="Sig_transdc_His_kin-like_C"/>
</dbReference>
<dbReference type="InterPro" id="IPR003661">
    <property type="entry name" value="HisK_dim/P_dom"/>
</dbReference>
<keyword evidence="13" id="KW-1133">Transmembrane helix</keyword>
<evidence type="ECO:0000259" key="15">
    <source>
        <dbReference type="PROSITE" id="PS50110"/>
    </source>
</evidence>
<gene>
    <name evidence="16" type="ORF">GO621_07515</name>
</gene>
<dbReference type="EMBL" id="WPIK01000005">
    <property type="protein sequence ID" value="MVN21383.1"/>
    <property type="molecule type" value="Genomic_DNA"/>
</dbReference>
<comment type="subunit">
    <text evidence="9">At low DSF concentrations, interacts with RpfF.</text>
</comment>
<evidence type="ECO:0000256" key="2">
    <source>
        <dbReference type="ARBA" id="ARBA00012438"/>
    </source>
</evidence>
<dbReference type="SUPFAM" id="SSF63829">
    <property type="entry name" value="Calcium-dependent phosphotriesterase"/>
    <property type="match status" value="3"/>
</dbReference>
<evidence type="ECO:0000256" key="4">
    <source>
        <dbReference type="ARBA" id="ARBA00022679"/>
    </source>
</evidence>
<dbReference type="EC" id="2.7.13.3" evidence="2"/>
<dbReference type="FunFam" id="3.30.565.10:FF:000010">
    <property type="entry name" value="Sensor histidine kinase RcsC"/>
    <property type="match status" value="1"/>
</dbReference>
<feature type="modified residue" description="4-aspartylphosphate" evidence="11">
    <location>
        <position position="1198"/>
    </location>
</feature>
<keyword evidence="8" id="KW-0902">Two-component regulatory system</keyword>
<dbReference type="SMART" id="SM00388">
    <property type="entry name" value="HisKA"/>
    <property type="match status" value="1"/>
</dbReference>
<dbReference type="InterPro" id="IPR003594">
    <property type="entry name" value="HATPase_dom"/>
</dbReference>
<dbReference type="Pfam" id="PF07494">
    <property type="entry name" value="Reg_prop"/>
    <property type="match status" value="10"/>
</dbReference>
<dbReference type="Gene3D" id="3.40.50.2300">
    <property type="match status" value="2"/>
</dbReference>
<proteinExistence type="predicted"/>
<protein>
    <recommendedName>
        <fullName evidence="10">Sensory/regulatory protein RpfC</fullName>
        <ecNumber evidence="2">2.7.13.3</ecNumber>
    </recommendedName>
</protein>
<dbReference type="CDD" id="cd00156">
    <property type="entry name" value="REC"/>
    <property type="match status" value="1"/>
</dbReference>
<dbReference type="SUPFAM" id="SSF52172">
    <property type="entry name" value="CheY-like"/>
    <property type="match status" value="2"/>
</dbReference>
<dbReference type="Pfam" id="PF00512">
    <property type="entry name" value="HisKA"/>
    <property type="match status" value="1"/>
</dbReference>
<keyword evidence="12" id="KW-0175">Coiled coil</keyword>
<reference evidence="16 17" key="1">
    <citation type="submission" date="2019-12" db="EMBL/GenBank/DDBJ databases">
        <title>Mucilaginibacter sp. HMF7410 genome sequencing and assembly.</title>
        <authorList>
            <person name="Kang H."/>
            <person name="Cha I."/>
            <person name="Kim H."/>
            <person name="Joh K."/>
        </authorList>
    </citation>
    <scope>NUCLEOTIDE SEQUENCE [LARGE SCALE GENOMIC DNA]</scope>
    <source>
        <strain evidence="16 17">HMF7410</strain>
    </source>
</reference>
<keyword evidence="5" id="KW-0547">Nucleotide-binding</keyword>
<dbReference type="SUPFAM" id="SSF47384">
    <property type="entry name" value="Homodimeric domain of signal transducing histidine kinase"/>
    <property type="match status" value="1"/>
</dbReference>
<dbReference type="CDD" id="cd17546">
    <property type="entry name" value="REC_hyHK_CKI1_RcsC-like"/>
    <property type="match status" value="1"/>
</dbReference>
<dbReference type="FunFam" id="2.60.40.10:FF:000791">
    <property type="entry name" value="Two-component system sensor histidine kinase/response regulator"/>
    <property type="match status" value="1"/>
</dbReference>
<sequence length="1419" mass="159919">MIKRLVNPYLRNFKAGIVLSLVILSSLYGNAQQKVKFTHLTTDNGLSQSTVQCILKDKYGFMWFGTEDGLNRYDGYRFNFYRNSPNNPHSLCANRITSLFEDKQGVLWVATNGGLSKYDRSNDSFTNYHPTGSNGSISSDAITSINQDYLGNLWIGTYQGLNLFNSNRNEFKQYKANPANPDSLSSNAITAIFEDHQHNLWIGTNNGLNLYDRKKNQFIKFFQQKNNQESLTDNHIRAIAQDETGNLWIGTDEGGLNEYNYNKHTFFAYKTNPKNSNSISSNTIFSLSAGKNGSLWIGTEDGLDYFDVRNKMFTVFRNNSDNGNSLAGKSIRAVLLDNEGILWVSTFSGGVNKYDENIPLFDVYRSKETDNLGLSAPIVTSFGESSNGNIWIGTDGGGLNLFNPQTGVFKHYKHNAANANSLSNNTVLSILKNKSSNRFWLGTYGGGLDYFDPEKNTFKHFTKGEGEDHLSDGHIYALMEDHTGNLWIATNEGGVNVLDPTTNKIIRYQENTRHPDDPYALTGNVIRAFYEDRQKNIWVGTYDRGINVFNPATKTFTRLNKANSNLSNNIVYCIEPDSKGNVWVGTMGGGLNLWNARQKKFTSYTINNGLSNNVINSIVEDGQGFIWVSTNNGINRFDPKKHSFKNYSQYNGLQSSEFVLRSGFRSSTGNIYFGGIKGFNVINPVGIKQNYNIPKVLITDFQLFNKSVSVGAKNSPLTRSITDTKEIKLSYLQSVLTFEFAALDYTFPEKNQYAYMMEGFDKGWNYVGTEHKATYTNLDPGTYIFRVKAANNDGLWNKKGTSLKIIVLPPFWETWWFRVLILGFVAAIIYIVYQSRMRRVEAQKSALEKQVIERTQEVKKQAEDLLGLNKELVQQRAYEQKARTEAEHARMEAERANQAKSIFLATMSHEIRTPMNGVVGMSSLLAETPLNSQQRMYTETIIACGESLLNVINDILDFSKIESGNMELETEDFNLRSCVEDVLDIFSTRVAETGIEIVYQIQDNVPLQIVGDKLRLQQILTNLINNAIKFTSKGEVFLGIKLLNLDPDGNVKLQFDIKDTGIGIPEDKLERLFKAFSQIDSSTTRKYGGTGLGLVISEKLVKLMHGNIQVESQVGKGSTFSFTIKAAVGNKVLEAYKQYDMSGQEGKKVLVIDDNQTNRLILQLQLENWKLRPVLARSGEEALALLSKNNLPDLIITDAQMPEMDGFQLSETIKQTYPDIPIILLSSMGDENNKNKKQLFTSVLTKPIKQHVLSRYILDGLLHKGSFPVEKTIIQEKLKSNFSDKYPMQILVAEDNLINQHVINQMLKKLGYQAGVVNNGKEAVETLSKKFFDLVLMDMQMPEMDGLEATRIIRATMEKQPIIIALTANTMQGDREECLNAGMNDYIGKPVKTDELVEKLEKWAFVKLTENQVSDKPVY</sequence>
<dbReference type="SMART" id="SM00448">
    <property type="entry name" value="REC"/>
    <property type="match status" value="2"/>
</dbReference>
<evidence type="ECO:0000256" key="13">
    <source>
        <dbReference type="SAM" id="Phobius"/>
    </source>
</evidence>
<evidence type="ECO:0000256" key="6">
    <source>
        <dbReference type="ARBA" id="ARBA00022777"/>
    </source>
</evidence>
<keyword evidence="4" id="KW-0808">Transferase</keyword>
<evidence type="ECO:0000256" key="10">
    <source>
        <dbReference type="ARBA" id="ARBA00068150"/>
    </source>
</evidence>
<dbReference type="Gene3D" id="1.10.287.130">
    <property type="match status" value="1"/>
</dbReference>
<evidence type="ECO:0000256" key="9">
    <source>
        <dbReference type="ARBA" id="ARBA00064003"/>
    </source>
</evidence>
<dbReference type="SMART" id="SM00387">
    <property type="entry name" value="HATPase_c"/>
    <property type="match status" value="1"/>
</dbReference>
<feature type="coiled-coil region" evidence="12">
    <location>
        <begin position="830"/>
        <end position="899"/>
    </location>
</feature>
<dbReference type="PANTHER" id="PTHR43547:SF2">
    <property type="entry name" value="HYBRID SIGNAL TRANSDUCTION HISTIDINE KINASE C"/>
    <property type="match status" value="1"/>
</dbReference>
<keyword evidence="3 11" id="KW-0597">Phosphoprotein</keyword>
<keyword evidence="7" id="KW-0067">ATP-binding</keyword>
<feature type="modified residue" description="4-aspartylphosphate" evidence="11">
    <location>
        <position position="1338"/>
    </location>
</feature>
<dbReference type="GO" id="GO:0000155">
    <property type="term" value="F:phosphorelay sensor kinase activity"/>
    <property type="evidence" value="ECO:0007669"/>
    <property type="project" value="InterPro"/>
</dbReference>
<dbReference type="PRINTS" id="PR00344">
    <property type="entry name" value="BCTRLSENSOR"/>
</dbReference>
<dbReference type="Pfam" id="PF02518">
    <property type="entry name" value="HATPase_c"/>
    <property type="match status" value="1"/>
</dbReference>
<dbReference type="Gene3D" id="2.130.10.10">
    <property type="entry name" value="YVTN repeat-like/Quinoprotein amine dehydrogenase"/>
    <property type="match status" value="3"/>
</dbReference>
<feature type="transmembrane region" description="Helical" evidence="13">
    <location>
        <begin position="815"/>
        <end position="833"/>
    </location>
</feature>
<dbReference type="Gene3D" id="3.30.565.10">
    <property type="entry name" value="Histidine kinase-like ATPase, C-terminal domain"/>
    <property type="match status" value="1"/>
</dbReference>
<keyword evidence="6" id="KW-0418">Kinase</keyword>
<keyword evidence="13" id="KW-0472">Membrane</keyword>
<dbReference type="InterPro" id="IPR036890">
    <property type="entry name" value="HATPase_C_sf"/>
</dbReference>
<dbReference type="Pfam" id="PF07495">
    <property type="entry name" value="Y_Y_Y"/>
    <property type="match status" value="1"/>
</dbReference>
<evidence type="ECO:0000256" key="5">
    <source>
        <dbReference type="ARBA" id="ARBA00022741"/>
    </source>
</evidence>
<evidence type="ECO:0000256" key="8">
    <source>
        <dbReference type="ARBA" id="ARBA00023012"/>
    </source>
</evidence>
<dbReference type="InterPro" id="IPR013783">
    <property type="entry name" value="Ig-like_fold"/>
</dbReference>
<keyword evidence="17" id="KW-1185">Reference proteome</keyword>
<dbReference type="Gene3D" id="2.60.40.10">
    <property type="entry name" value="Immunoglobulins"/>
    <property type="match status" value="1"/>
</dbReference>
<dbReference type="InterPro" id="IPR011006">
    <property type="entry name" value="CheY-like_superfamily"/>
</dbReference>
<evidence type="ECO:0000256" key="12">
    <source>
        <dbReference type="SAM" id="Coils"/>
    </source>
</evidence>
<evidence type="ECO:0000313" key="17">
    <source>
        <dbReference type="Proteomes" id="UP000462014"/>
    </source>
</evidence>
<dbReference type="InterPro" id="IPR001789">
    <property type="entry name" value="Sig_transdc_resp-reg_receiver"/>
</dbReference>
<dbReference type="SUPFAM" id="SSF55874">
    <property type="entry name" value="ATPase domain of HSP90 chaperone/DNA topoisomerase II/histidine kinase"/>
    <property type="match status" value="1"/>
</dbReference>
<dbReference type="FunFam" id="1.10.287.130:FF:000002">
    <property type="entry name" value="Two-component osmosensing histidine kinase"/>
    <property type="match status" value="1"/>
</dbReference>
<feature type="domain" description="Response regulatory" evidence="15">
    <location>
        <begin position="1148"/>
        <end position="1261"/>
    </location>
</feature>
<evidence type="ECO:0000256" key="11">
    <source>
        <dbReference type="PROSITE-ProRule" id="PRU00169"/>
    </source>
</evidence>
<feature type="domain" description="Histidine kinase" evidence="14">
    <location>
        <begin position="906"/>
        <end position="1128"/>
    </location>
</feature>
<dbReference type="InterPro" id="IPR011110">
    <property type="entry name" value="Reg_prop"/>
</dbReference>
<dbReference type="PROSITE" id="PS50110">
    <property type="entry name" value="RESPONSE_REGULATORY"/>
    <property type="match status" value="2"/>
</dbReference>
<comment type="caution">
    <text evidence="16">The sequence shown here is derived from an EMBL/GenBank/DDBJ whole genome shotgun (WGS) entry which is preliminary data.</text>
</comment>
<dbReference type="InterPro" id="IPR005467">
    <property type="entry name" value="His_kinase_dom"/>
</dbReference>
<dbReference type="Proteomes" id="UP000462014">
    <property type="component" value="Unassembled WGS sequence"/>
</dbReference>
<dbReference type="CDD" id="cd16922">
    <property type="entry name" value="HATPase_EvgS-ArcB-TorS-like"/>
    <property type="match status" value="1"/>
</dbReference>
<comment type="catalytic activity">
    <reaction evidence="1">
        <text>ATP + protein L-histidine = ADP + protein N-phospho-L-histidine.</text>
        <dbReference type="EC" id="2.7.13.3"/>
    </reaction>
</comment>
<accession>A0A7K1SVR5</accession>
<dbReference type="RefSeq" id="WP_157565652.1">
    <property type="nucleotide sequence ID" value="NZ_WPIK01000005.1"/>
</dbReference>
<dbReference type="Pfam" id="PF00072">
    <property type="entry name" value="Response_reg"/>
    <property type="match status" value="2"/>
</dbReference>
<organism evidence="16 17">
    <name type="scientific">Mucilaginibacter arboris</name>
    <dbReference type="NCBI Taxonomy" id="2682090"/>
    <lineage>
        <taxon>Bacteria</taxon>
        <taxon>Pseudomonadati</taxon>
        <taxon>Bacteroidota</taxon>
        <taxon>Sphingobacteriia</taxon>
        <taxon>Sphingobacteriales</taxon>
        <taxon>Sphingobacteriaceae</taxon>
        <taxon>Mucilaginibacter</taxon>
    </lineage>
</organism>
<dbReference type="PROSITE" id="PS50109">
    <property type="entry name" value="HIS_KIN"/>
    <property type="match status" value="1"/>
</dbReference>
<evidence type="ECO:0000313" key="16">
    <source>
        <dbReference type="EMBL" id="MVN21383.1"/>
    </source>
</evidence>